<sequence>MNLSGGNQSKVEMYFDLQVYSFQMAFTYGSWRKL</sequence>
<gene>
    <name evidence="1" type="ORF">Goshw_007086</name>
</gene>
<protein>
    <submittedName>
        <fullName evidence="1">Uncharacterized protein</fullName>
    </submittedName>
</protein>
<evidence type="ECO:0000313" key="1">
    <source>
        <dbReference type="EMBL" id="MBA0850800.1"/>
    </source>
</evidence>
<proteinExistence type="predicted"/>
<reference evidence="1 2" key="1">
    <citation type="journal article" date="2019" name="Genome Biol. Evol.">
        <title>Insights into the evolution of the New World diploid cottons (Gossypium, subgenus Houzingenia) based on genome sequencing.</title>
        <authorList>
            <person name="Grover C.E."/>
            <person name="Arick M.A. 2nd"/>
            <person name="Thrash A."/>
            <person name="Conover J.L."/>
            <person name="Sanders W.S."/>
            <person name="Peterson D.G."/>
            <person name="Frelichowski J.E."/>
            <person name="Scheffler J.A."/>
            <person name="Scheffler B.E."/>
            <person name="Wendel J.F."/>
        </authorList>
    </citation>
    <scope>NUCLEOTIDE SEQUENCE [LARGE SCALE GENOMIC DNA]</scope>
    <source>
        <strain evidence="1">1</strain>
        <tissue evidence="1">Leaf</tissue>
    </source>
</reference>
<dbReference type="AlphaFoldDB" id="A0A7J9KWI7"/>
<name>A0A7J9KWI7_GOSSC</name>
<accession>A0A7J9KWI7</accession>
<organism evidence="1 2">
    <name type="scientific">Gossypium schwendimanii</name>
    <name type="common">Cotton</name>
    <dbReference type="NCBI Taxonomy" id="34291"/>
    <lineage>
        <taxon>Eukaryota</taxon>
        <taxon>Viridiplantae</taxon>
        <taxon>Streptophyta</taxon>
        <taxon>Embryophyta</taxon>
        <taxon>Tracheophyta</taxon>
        <taxon>Spermatophyta</taxon>
        <taxon>Magnoliopsida</taxon>
        <taxon>eudicotyledons</taxon>
        <taxon>Gunneridae</taxon>
        <taxon>Pentapetalae</taxon>
        <taxon>rosids</taxon>
        <taxon>malvids</taxon>
        <taxon>Malvales</taxon>
        <taxon>Malvaceae</taxon>
        <taxon>Malvoideae</taxon>
        <taxon>Gossypium</taxon>
    </lineage>
</organism>
<comment type="caution">
    <text evidence="1">The sequence shown here is derived from an EMBL/GenBank/DDBJ whole genome shotgun (WGS) entry which is preliminary data.</text>
</comment>
<dbReference type="OrthoDB" id="1372046at2759"/>
<keyword evidence="2" id="KW-1185">Reference proteome</keyword>
<dbReference type="Proteomes" id="UP000593576">
    <property type="component" value="Unassembled WGS sequence"/>
</dbReference>
<dbReference type="EMBL" id="JABFAF010000003">
    <property type="protein sequence ID" value="MBA0850800.1"/>
    <property type="molecule type" value="Genomic_DNA"/>
</dbReference>
<evidence type="ECO:0000313" key="2">
    <source>
        <dbReference type="Proteomes" id="UP000593576"/>
    </source>
</evidence>
<feature type="non-terminal residue" evidence="1">
    <location>
        <position position="34"/>
    </location>
</feature>